<dbReference type="InterPro" id="IPR046431">
    <property type="entry name" value="FAF_dom"/>
</dbReference>
<organism evidence="4 5">
    <name type="scientific">Anisodus tanguticus</name>
    <dbReference type="NCBI Taxonomy" id="243964"/>
    <lineage>
        <taxon>Eukaryota</taxon>
        <taxon>Viridiplantae</taxon>
        <taxon>Streptophyta</taxon>
        <taxon>Embryophyta</taxon>
        <taxon>Tracheophyta</taxon>
        <taxon>Spermatophyta</taxon>
        <taxon>Magnoliopsida</taxon>
        <taxon>eudicotyledons</taxon>
        <taxon>Gunneridae</taxon>
        <taxon>Pentapetalae</taxon>
        <taxon>asterids</taxon>
        <taxon>lamiids</taxon>
        <taxon>Solanales</taxon>
        <taxon>Solanaceae</taxon>
        <taxon>Solanoideae</taxon>
        <taxon>Hyoscyameae</taxon>
        <taxon>Anisodus</taxon>
    </lineage>
</organism>
<proteinExistence type="inferred from homology"/>
<dbReference type="PANTHER" id="PTHR33155:SF4">
    <property type="entry name" value="PROTEIN FANTASTIC FOUR 3"/>
    <property type="match status" value="1"/>
</dbReference>
<feature type="region of interest" description="Disordered" evidence="2">
    <location>
        <begin position="229"/>
        <end position="262"/>
    </location>
</feature>
<evidence type="ECO:0000256" key="1">
    <source>
        <dbReference type="ARBA" id="ARBA00008690"/>
    </source>
</evidence>
<comment type="caution">
    <text evidence="4">The sequence shown here is derived from an EMBL/GenBank/DDBJ whole genome shotgun (WGS) entry which is preliminary data.</text>
</comment>
<name>A0AAE1S9I7_9SOLA</name>
<accession>A0AAE1S9I7</accession>
<dbReference type="InterPro" id="IPR021410">
    <property type="entry name" value="FAF"/>
</dbReference>
<feature type="region of interest" description="Disordered" evidence="2">
    <location>
        <begin position="57"/>
        <end position="79"/>
    </location>
</feature>
<evidence type="ECO:0000259" key="3">
    <source>
        <dbReference type="Pfam" id="PF11250"/>
    </source>
</evidence>
<evidence type="ECO:0000313" key="5">
    <source>
        <dbReference type="Proteomes" id="UP001291623"/>
    </source>
</evidence>
<gene>
    <name evidence="4" type="ORF">RND71_013805</name>
</gene>
<sequence length="309" mass="35497">MSTIVYQDLQSCSESHIIETTTLKLKVPTTTTLPHPQSNITNEKCWSSLRSLSTNSKEKENSYVHPLSKQPHSSSRLSEKSLALCTENLGSETGTDQIIERSIFSLSSHESKTEQSPSLIRKNDTRVESPSSNYNKVITYNTERCRKFPPPLTTLRGSNSLQVRPHRKGGRLVIKAIEAPRVHTYFQAERSNGRLRLSFMNYRSCTSNFGLIKTTYEERLKVAKDILESEINEEEEEEEEEEEDMEEREEEVKEEESGMYMKGDMDGNSYDVEAEFVIGNCQRVRRCNEGRQGNKNFCDWRNTLWVATS</sequence>
<evidence type="ECO:0000256" key="2">
    <source>
        <dbReference type="SAM" id="MobiDB-lite"/>
    </source>
</evidence>
<protein>
    <recommendedName>
        <fullName evidence="3">FAF domain-containing protein</fullName>
    </recommendedName>
</protein>
<dbReference type="PANTHER" id="PTHR33155">
    <property type="entry name" value="FANTASTIC FOUR-LIKE PROTEIN (DUF3049)"/>
    <property type="match status" value="1"/>
</dbReference>
<dbReference type="AlphaFoldDB" id="A0AAE1S9I7"/>
<keyword evidence="5" id="KW-1185">Reference proteome</keyword>
<evidence type="ECO:0000313" key="4">
    <source>
        <dbReference type="EMBL" id="KAK4365925.1"/>
    </source>
</evidence>
<feature type="domain" description="FAF" evidence="3">
    <location>
        <begin position="147"/>
        <end position="199"/>
    </location>
</feature>
<dbReference type="EMBL" id="JAVYJV010000007">
    <property type="protein sequence ID" value="KAK4365925.1"/>
    <property type="molecule type" value="Genomic_DNA"/>
</dbReference>
<dbReference type="Pfam" id="PF11250">
    <property type="entry name" value="FAF"/>
    <property type="match status" value="1"/>
</dbReference>
<comment type="similarity">
    <text evidence="1">Belongs to the fantastic four family.</text>
</comment>
<dbReference type="Proteomes" id="UP001291623">
    <property type="component" value="Unassembled WGS sequence"/>
</dbReference>
<feature type="compositionally biased region" description="Acidic residues" evidence="2">
    <location>
        <begin position="229"/>
        <end position="254"/>
    </location>
</feature>
<reference evidence="4" key="1">
    <citation type="submission" date="2023-12" db="EMBL/GenBank/DDBJ databases">
        <title>Genome assembly of Anisodus tanguticus.</title>
        <authorList>
            <person name="Wang Y.-J."/>
        </authorList>
    </citation>
    <scope>NUCLEOTIDE SEQUENCE</scope>
    <source>
        <strain evidence="4">KB-2021</strain>
        <tissue evidence="4">Leaf</tissue>
    </source>
</reference>